<protein>
    <submittedName>
        <fullName evidence="3">ANK_REP_REGION domain-containing protein</fullName>
    </submittedName>
</protein>
<dbReference type="Proteomes" id="UP000887569">
    <property type="component" value="Unplaced"/>
</dbReference>
<sequence length="345" mass="40010">MCSRTANYFEQRVHGSALAVHTEETEGRVLGAVTMERDSSTRTRNRSDSQPPSSPSHARIPRNRQAVHTYIPHATMECERWLRARLHDLRMKTIFDQKTDIHLPQKLEKSFTEFNPDERNIRGETLIISVIRYEPDKANQIRNINMLMRSGCDLSQPESKHLRTPLMVACLMRNDAIAHHLITHNANLTAADKMGNTALMYAAMYSQSSLVSYLAEELSKRWALDAFRAKNRMGYTAETLARKNERYMFSMMLKKQRLKTVKRLRDFVASNLKYSPEFASWKRFVCLYRVKKKFMFLIQREVSISECNDSAIMLTLAEKDSLQSGSSLPQLENVFCIFFFFNPAF</sequence>
<dbReference type="PANTHER" id="PTHR24183:SF1">
    <property type="entry name" value="FIBRONECTIN TYPE 3 AND ANKYRIN REPEAT DOMAINS PROTEIN 1"/>
    <property type="match status" value="1"/>
</dbReference>
<dbReference type="GO" id="GO:0042981">
    <property type="term" value="P:regulation of apoptotic process"/>
    <property type="evidence" value="ECO:0007669"/>
    <property type="project" value="TreeGrafter"/>
</dbReference>
<dbReference type="InterPro" id="IPR002110">
    <property type="entry name" value="Ankyrin_rpt"/>
</dbReference>
<dbReference type="InterPro" id="IPR036770">
    <property type="entry name" value="Ankyrin_rpt-contain_sf"/>
</dbReference>
<dbReference type="AlphaFoldDB" id="A0A915BL82"/>
<dbReference type="GO" id="GO:0005634">
    <property type="term" value="C:nucleus"/>
    <property type="evidence" value="ECO:0007669"/>
    <property type="project" value="TreeGrafter"/>
</dbReference>
<evidence type="ECO:0000313" key="3">
    <source>
        <dbReference type="WBParaSite" id="PgR045_g038_t01"/>
    </source>
</evidence>
<dbReference type="SMART" id="SM00248">
    <property type="entry name" value="ANK"/>
    <property type="match status" value="3"/>
</dbReference>
<dbReference type="Pfam" id="PF12796">
    <property type="entry name" value="Ank_2"/>
    <property type="match status" value="1"/>
</dbReference>
<keyword evidence="2" id="KW-1185">Reference proteome</keyword>
<feature type="region of interest" description="Disordered" evidence="1">
    <location>
        <begin position="28"/>
        <end position="64"/>
    </location>
</feature>
<name>A0A915BL82_PARUN</name>
<reference evidence="3" key="1">
    <citation type="submission" date="2022-11" db="UniProtKB">
        <authorList>
            <consortium name="WormBaseParasite"/>
        </authorList>
    </citation>
    <scope>IDENTIFICATION</scope>
</reference>
<organism evidence="2 3">
    <name type="scientific">Parascaris univalens</name>
    <name type="common">Nematode worm</name>
    <dbReference type="NCBI Taxonomy" id="6257"/>
    <lineage>
        <taxon>Eukaryota</taxon>
        <taxon>Metazoa</taxon>
        <taxon>Ecdysozoa</taxon>
        <taxon>Nematoda</taxon>
        <taxon>Chromadorea</taxon>
        <taxon>Rhabditida</taxon>
        <taxon>Spirurina</taxon>
        <taxon>Ascaridomorpha</taxon>
        <taxon>Ascaridoidea</taxon>
        <taxon>Ascarididae</taxon>
        <taxon>Parascaris</taxon>
    </lineage>
</organism>
<feature type="compositionally biased region" description="Basic and acidic residues" evidence="1">
    <location>
        <begin position="35"/>
        <end position="47"/>
    </location>
</feature>
<dbReference type="Gene3D" id="1.25.40.20">
    <property type="entry name" value="Ankyrin repeat-containing domain"/>
    <property type="match status" value="1"/>
</dbReference>
<dbReference type="WBParaSite" id="PgR045_g038_t01">
    <property type="protein sequence ID" value="PgR045_g038_t01"/>
    <property type="gene ID" value="PgR045_g038"/>
</dbReference>
<dbReference type="SUPFAM" id="SSF48403">
    <property type="entry name" value="Ankyrin repeat"/>
    <property type="match status" value="1"/>
</dbReference>
<evidence type="ECO:0000313" key="2">
    <source>
        <dbReference type="Proteomes" id="UP000887569"/>
    </source>
</evidence>
<accession>A0A915BL82</accession>
<proteinExistence type="predicted"/>
<evidence type="ECO:0000256" key="1">
    <source>
        <dbReference type="SAM" id="MobiDB-lite"/>
    </source>
</evidence>
<dbReference type="PANTHER" id="PTHR24183">
    <property type="entry name" value="FIBRONECTIN TYPE 3 AND ANKYRIN REPEAT DOMAINS PROTEIN 1"/>
    <property type="match status" value="1"/>
</dbReference>